<sequence>MPHLQARSRPTTSRGSRGRVYPNRPQRLPCPVALALTQATRLNTSLHRETRLNRTHSDIGGSARPPRLRHCPSLLPLTPPHRRGPPPPRRRPRTRARSPGTRPAACPSTRPPRPFRARVTASRFPRPAPTLAATRAQARSSRPRRPSSDRRRSGGTNRARPRLPPRTTSSAARRSSPQVWNSTSRTAISARSGSRCGWARRASASSCCPRSGSGTSAGARCALWSYGEGVGS</sequence>
<dbReference type="KEGG" id="gtr:GLOTRDRAFT_139970"/>
<dbReference type="GeneID" id="19304400"/>
<name>S7Q003_GLOTA</name>
<keyword evidence="3" id="KW-1185">Reference proteome</keyword>
<proteinExistence type="predicted"/>
<dbReference type="AlphaFoldDB" id="S7Q003"/>
<feature type="compositionally biased region" description="Polar residues" evidence="1">
    <location>
        <begin position="178"/>
        <end position="187"/>
    </location>
</feature>
<protein>
    <submittedName>
        <fullName evidence="2">Uncharacterized protein</fullName>
    </submittedName>
</protein>
<accession>S7Q003</accession>
<dbReference type="Proteomes" id="UP000030669">
    <property type="component" value="Unassembled WGS sequence"/>
</dbReference>
<feature type="compositionally biased region" description="Basic and acidic residues" evidence="1">
    <location>
        <begin position="46"/>
        <end position="57"/>
    </location>
</feature>
<dbReference type="RefSeq" id="XP_007868327.1">
    <property type="nucleotide sequence ID" value="XM_007870136.1"/>
</dbReference>
<evidence type="ECO:0000313" key="2">
    <source>
        <dbReference type="EMBL" id="EPQ53013.1"/>
    </source>
</evidence>
<evidence type="ECO:0000313" key="3">
    <source>
        <dbReference type="Proteomes" id="UP000030669"/>
    </source>
</evidence>
<dbReference type="OMA" id="RSMFRIE"/>
<organism evidence="2 3">
    <name type="scientific">Gloeophyllum trabeum (strain ATCC 11539 / FP-39264 / Madison 617)</name>
    <name type="common">Brown rot fungus</name>
    <dbReference type="NCBI Taxonomy" id="670483"/>
    <lineage>
        <taxon>Eukaryota</taxon>
        <taxon>Fungi</taxon>
        <taxon>Dikarya</taxon>
        <taxon>Basidiomycota</taxon>
        <taxon>Agaricomycotina</taxon>
        <taxon>Agaricomycetes</taxon>
        <taxon>Gloeophyllales</taxon>
        <taxon>Gloeophyllaceae</taxon>
        <taxon>Gloeophyllum</taxon>
    </lineage>
</organism>
<feature type="compositionally biased region" description="Low complexity" evidence="1">
    <location>
        <begin position="129"/>
        <end position="140"/>
    </location>
</feature>
<dbReference type="EMBL" id="KB469306">
    <property type="protein sequence ID" value="EPQ53013.1"/>
    <property type="molecule type" value="Genomic_DNA"/>
</dbReference>
<feature type="region of interest" description="Disordered" evidence="1">
    <location>
        <begin position="1"/>
        <end position="29"/>
    </location>
</feature>
<feature type="compositionally biased region" description="Low complexity" evidence="1">
    <location>
        <begin position="7"/>
        <end position="19"/>
    </location>
</feature>
<feature type="region of interest" description="Disordered" evidence="1">
    <location>
        <begin position="45"/>
        <end position="195"/>
    </location>
</feature>
<feature type="compositionally biased region" description="Low complexity" evidence="1">
    <location>
        <begin position="165"/>
        <end position="177"/>
    </location>
</feature>
<evidence type="ECO:0000256" key="1">
    <source>
        <dbReference type="SAM" id="MobiDB-lite"/>
    </source>
</evidence>
<dbReference type="HOGENOM" id="CLU_1194990_0_0_1"/>
<gene>
    <name evidence="2" type="ORF">GLOTRDRAFT_139970</name>
</gene>
<feature type="compositionally biased region" description="Basic residues" evidence="1">
    <location>
        <begin position="80"/>
        <end position="96"/>
    </location>
</feature>
<reference evidence="2 3" key="1">
    <citation type="journal article" date="2012" name="Science">
        <title>The Paleozoic origin of enzymatic lignin decomposition reconstructed from 31 fungal genomes.</title>
        <authorList>
            <person name="Floudas D."/>
            <person name="Binder M."/>
            <person name="Riley R."/>
            <person name="Barry K."/>
            <person name="Blanchette R.A."/>
            <person name="Henrissat B."/>
            <person name="Martinez A.T."/>
            <person name="Otillar R."/>
            <person name="Spatafora J.W."/>
            <person name="Yadav J.S."/>
            <person name="Aerts A."/>
            <person name="Benoit I."/>
            <person name="Boyd A."/>
            <person name="Carlson A."/>
            <person name="Copeland A."/>
            <person name="Coutinho P.M."/>
            <person name="de Vries R.P."/>
            <person name="Ferreira P."/>
            <person name="Findley K."/>
            <person name="Foster B."/>
            <person name="Gaskell J."/>
            <person name="Glotzer D."/>
            <person name="Gorecki P."/>
            <person name="Heitman J."/>
            <person name="Hesse C."/>
            <person name="Hori C."/>
            <person name="Igarashi K."/>
            <person name="Jurgens J.A."/>
            <person name="Kallen N."/>
            <person name="Kersten P."/>
            <person name="Kohler A."/>
            <person name="Kuees U."/>
            <person name="Kumar T.K.A."/>
            <person name="Kuo A."/>
            <person name="LaButti K."/>
            <person name="Larrondo L.F."/>
            <person name="Lindquist E."/>
            <person name="Ling A."/>
            <person name="Lombard V."/>
            <person name="Lucas S."/>
            <person name="Lundell T."/>
            <person name="Martin R."/>
            <person name="McLaughlin D.J."/>
            <person name="Morgenstern I."/>
            <person name="Morin E."/>
            <person name="Murat C."/>
            <person name="Nagy L.G."/>
            <person name="Nolan M."/>
            <person name="Ohm R.A."/>
            <person name="Patyshakuliyeva A."/>
            <person name="Rokas A."/>
            <person name="Ruiz-Duenas F.J."/>
            <person name="Sabat G."/>
            <person name="Salamov A."/>
            <person name="Samejima M."/>
            <person name="Schmutz J."/>
            <person name="Slot J.C."/>
            <person name="St John F."/>
            <person name="Stenlid J."/>
            <person name="Sun H."/>
            <person name="Sun S."/>
            <person name="Syed K."/>
            <person name="Tsang A."/>
            <person name="Wiebenga A."/>
            <person name="Young D."/>
            <person name="Pisabarro A."/>
            <person name="Eastwood D.C."/>
            <person name="Martin F."/>
            <person name="Cullen D."/>
            <person name="Grigoriev I.V."/>
            <person name="Hibbett D.S."/>
        </authorList>
    </citation>
    <scope>NUCLEOTIDE SEQUENCE [LARGE SCALE GENOMIC DNA]</scope>
    <source>
        <strain evidence="2 3">ATCC 11539</strain>
    </source>
</reference>